<dbReference type="SUPFAM" id="SSF56574">
    <property type="entry name" value="Serpins"/>
    <property type="match status" value="1"/>
</dbReference>
<comment type="caution">
    <text evidence="5">The sequence shown here is derived from an EMBL/GenBank/DDBJ whole genome shotgun (WGS) entry which is preliminary data.</text>
</comment>
<dbReference type="InterPro" id="IPR000215">
    <property type="entry name" value="Serpin_fam"/>
</dbReference>
<proteinExistence type="inferred from homology"/>
<dbReference type="Gene3D" id="3.30.497.10">
    <property type="entry name" value="Antithrombin, subunit I, domain 2"/>
    <property type="match status" value="1"/>
</dbReference>
<dbReference type="GO" id="GO:0004867">
    <property type="term" value="F:serine-type endopeptidase inhibitor activity"/>
    <property type="evidence" value="ECO:0007669"/>
    <property type="project" value="UniProtKB-KW"/>
</dbReference>
<sequence>MGLTESGAKDVTAEEIRDTVFYIHNTDDIEEAMEDAFSTIPATITTTMFSDPAVAITDQFKEIESTNYLGTLKNMEFVDAEVAASNLNDWVDEQSNNHLNSSFSSTDFNDTTASVIVNTLLMKSTWANPFPADWKCIHDDPRTSFV</sequence>
<evidence type="ECO:0000256" key="1">
    <source>
        <dbReference type="ARBA" id="ARBA00009500"/>
    </source>
</evidence>
<dbReference type="EMBL" id="JALNTZ010000006">
    <property type="protein sequence ID" value="KAJ3648560.1"/>
    <property type="molecule type" value="Genomic_DNA"/>
</dbReference>
<keyword evidence="2" id="KW-0646">Protease inhibitor</keyword>
<evidence type="ECO:0000259" key="4">
    <source>
        <dbReference type="Pfam" id="PF00079"/>
    </source>
</evidence>
<dbReference type="PANTHER" id="PTHR11461">
    <property type="entry name" value="SERINE PROTEASE INHIBITOR, SERPIN"/>
    <property type="match status" value="1"/>
</dbReference>
<evidence type="ECO:0000256" key="2">
    <source>
        <dbReference type="ARBA" id="ARBA00022690"/>
    </source>
</evidence>
<keyword evidence="6" id="KW-1185">Reference proteome</keyword>
<reference evidence="5" key="1">
    <citation type="journal article" date="2023" name="G3 (Bethesda)">
        <title>Whole genome assemblies of Zophobas morio and Tenebrio molitor.</title>
        <authorList>
            <person name="Kaur S."/>
            <person name="Stinson S.A."/>
            <person name="diCenzo G.C."/>
        </authorList>
    </citation>
    <scope>NUCLEOTIDE SEQUENCE</scope>
    <source>
        <strain evidence="5">QUZm001</strain>
    </source>
</reference>
<dbReference type="Proteomes" id="UP001168821">
    <property type="component" value="Unassembled WGS sequence"/>
</dbReference>
<accession>A0AA38M9C4</accession>
<dbReference type="InterPro" id="IPR036186">
    <property type="entry name" value="Serpin_sf"/>
</dbReference>
<feature type="domain" description="Serpin" evidence="4">
    <location>
        <begin position="2"/>
        <end position="132"/>
    </location>
</feature>
<comment type="similarity">
    <text evidence="1">Belongs to the serpin family.</text>
</comment>
<organism evidence="5 6">
    <name type="scientific">Zophobas morio</name>
    <dbReference type="NCBI Taxonomy" id="2755281"/>
    <lineage>
        <taxon>Eukaryota</taxon>
        <taxon>Metazoa</taxon>
        <taxon>Ecdysozoa</taxon>
        <taxon>Arthropoda</taxon>
        <taxon>Hexapoda</taxon>
        <taxon>Insecta</taxon>
        <taxon>Pterygota</taxon>
        <taxon>Neoptera</taxon>
        <taxon>Endopterygota</taxon>
        <taxon>Coleoptera</taxon>
        <taxon>Polyphaga</taxon>
        <taxon>Cucujiformia</taxon>
        <taxon>Tenebrionidae</taxon>
        <taxon>Zophobas</taxon>
    </lineage>
</organism>
<name>A0AA38M9C4_9CUCU</name>
<dbReference type="Pfam" id="PF00079">
    <property type="entry name" value="Serpin"/>
    <property type="match status" value="1"/>
</dbReference>
<protein>
    <recommendedName>
        <fullName evidence="4">Serpin domain-containing protein</fullName>
    </recommendedName>
</protein>
<evidence type="ECO:0000256" key="3">
    <source>
        <dbReference type="ARBA" id="ARBA00022900"/>
    </source>
</evidence>
<gene>
    <name evidence="5" type="ORF">Zmor_020355</name>
</gene>
<keyword evidence="3" id="KW-0722">Serine protease inhibitor</keyword>
<dbReference type="InterPro" id="IPR023796">
    <property type="entry name" value="Serpin_dom"/>
</dbReference>
<dbReference type="GO" id="GO:0005615">
    <property type="term" value="C:extracellular space"/>
    <property type="evidence" value="ECO:0007669"/>
    <property type="project" value="InterPro"/>
</dbReference>
<dbReference type="PANTHER" id="PTHR11461:SF211">
    <property type="entry name" value="GH10112P-RELATED"/>
    <property type="match status" value="1"/>
</dbReference>
<evidence type="ECO:0000313" key="6">
    <source>
        <dbReference type="Proteomes" id="UP001168821"/>
    </source>
</evidence>
<dbReference type="InterPro" id="IPR042178">
    <property type="entry name" value="Serpin_sf_1"/>
</dbReference>
<evidence type="ECO:0000313" key="5">
    <source>
        <dbReference type="EMBL" id="KAJ3648560.1"/>
    </source>
</evidence>
<dbReference type="AlphaFoldDB" id="A0AA38M9C4"/>